<feature type="transmembrane region" description="Helical" evidence="4">
    <location>
        <begin position="323"/>
        <end position="344"/>
    </location>
</feature>
<keyword evidence="7" id="KW-1185">Reference proteome</keyword>
<evidence type="ECO:0000256" key="3">
    <source>
        <dbReference type="ARBA" id="ARBA00022679"/>
    </source>
</evidence>
<dbReference type="PANTHER" id="PTHR43630:SF1">
    <property type="entry name" value="POLY-BETA-1,6-N-ACETYL-D-GLUCOSAMINE SYNTHASE"/>
    <property type="match status" value="1"/>
</dbReference>
<evidence type="ECO:0000256" key="4">
    <source>
        <dbReference type="SAM" id="Phobius"/>
    </source>
</evidence>
<dbReference type="EMBL" id="FQWQ01000004">
    <property type="protein sequence ID" value="SHH78791.1"/>
    <property type="molecule type" value="Genomic_DNA"/>
</dbReference>
<dbReference type="RefSeq" id="WP_073140848.1">
    <property type="nucleotide sequence ID" value="NZ_FQWQ01000004.1"/>
</dbReference>
<dbReference type="AlphaFoldDB" id="A0A1M5VU85"/>
<keyword evidence="3 6" id="KW-0808">Transferase</keyword>
<evidence type="ECO:0000313" key="6">
    <source>
        <dbReference type="EMBL" id="SHH78791.1"/>
    </source>
</evidence>
<keyword evidence="4" id="KW-0812">Transmembrane</keyword>
<dbReference type="InterPro" id="IPR001173">
    <property type="entry name" value="Glyco_trans_2-like"/>
</dbReference>
<dbReference type="Proteomes" id="UP000184212">
    <property type="component" value="Unassembled WGS sequence"/>
</dbReference>
<keyword evidence="4" id="KW-0472">Membrane</keyword>
<feature type="transmembrane region" description="Helical" evidence="4">
    <location>
        <begin position="6"/>
        <end position="31"/>
    </location>
</feature>
<keyword evidence="4" id="KW-1133">Transmembrane helix</keyword>
<dbReference type="PANTHER" id="PTHR43630">
    <property type="entry name" value="POLY-BETA-1,6-N-ACETYL-D-GLUCOSAMINE SYNTHASE"/>
    <property type="match status" value="1"/>
</dbReference>
<dbReference type="InterPro" id="IPR029044">
    <property type="entry name" value="Nucleotide-diphossugar_trans"/>
</dbReference>
<name>A0A1M5VU85_9BACT</name>
<feature type="transmembrane region" description="Helical" evidence="4">
    <location>
        <begin position="356"/>
        <end position="376"/>
    </location>
</feature>
<dbReference type="STRING" id="947013.SAMN04488109_5417"/>
<proteinExistence type="inferred from homology"/>
<comment type="similarity">
    <text evidence="1">Belongs to the glycosyltransferase 2 family.</text>
</comment>
<protein>
    <submittedName>
        <fullName evidence="6">Glycosyltransferase, catalytic subunit of cellulose synthase and poly-beta-1,6-N-acetylglucosamine synthase</fullName>
    </submittedName>
</protein>
<sequence length="395" mass="44813">MDTLAFYLFWLGSAVVLYTYIGYGIVVYVLARGKGKPTPIQPLPDADLPEVTLLIAAYNEAPYLETKVHNTLSLDYPADKLIVKFVTDGSSDNSREVLGKFHNIAVYHQPERRGKIHAVNRVMKYVTTPLVIFCDANTDLNDQAIRNIVRHYQSPDVGGVAGEKRIFKKAKDNASGGGEGLYWKYESFLKKKDSELHSVVGAAGELFSVRTALYETPPENMIIEDFYLSMRIVGQGHRFIYEPEAYATEMASASVEEEWKRKVRISSGAFQAMGMLMYLLNPFRYGIVSFQYFSHRVLRWTLAPLSLVLVLASSLYLAWQGLFLYQLAFAAQVFFYAIAFLGYLNRDKEISIKGFFVPYYFSVMNLAVFAGLRRFMKGSQTVLWEKAKRSVVNEP</sequence>
<accession>A0A1M5VU85</accession>
<dbReference type="GO" id="GO:0016757">
    <property type="term" value="F:glycosyltransferase activity"/>
    <property type="evidence" value="ECO:0007669"/>
    <property type="project" value="UniProtKB-KW"/>
</dbReference>
<feature type="transmembrane region" description="Helical" evidence="4">
    <location>
        <begin position="297"/>
        <end position="317"/>
    </location>
</feature>
<keyword evidence="2" id="KW-0328">Glycosyltransferase</keyword>
<dbReference type="CDD" id="cd06439">
    <property type="entry name" value="CESA_like_1"/>
    <property type="match status" value="1"/>
</dbReference>
<evidence type="ECO:0000313" key="7">
    <source>
        <dbReference type="Proteomes" id="UP000184212"/>
    </source>
</evidence>
<dbReference type="SUPFAM" id="SSF53448">
    <property type="entry name" value="Nucleotide-diphospho-sugar transferases"/>
    <property type="match status" value="1"/>
</dbReference>
<gene>
    <name evidence="6" type="ORF">SAMN04488109_5417</name>
</gene>
<reference evidence="6 7" key="1">
    <citation type="submission" date="2016-11" db="EMBL/GenBank/DDBJ databases">
        <authorList>
            <person name="Jaros S."/>
            <person name="Januszkiewicz K."/>
            <person name="Wedrychowicz H."/>
        </authorList>
    </citation>
    <scope>NUCLEOTIDE SEQUENCE [LARGE SCALE GENOMIC DNA]</scope>
    <source>
        <strain evidence="6 7">DSM 24574</strain>
    </source>
</reference>
<dbReference type="Pfam" id="PF00535">
    <property type="entry name" value="Glycos_transf_2"/>
    <property type="match status" value="1"/>
</dbReference>
<evidence type="ECO:0000256" key="2">
    <source>
        <dbReference type="ARBA" id="ARBA00022676"/>
    </source>
</evidence>
<feature type="domain" description="Glycosyltransferase 2-like" evidence="5">
    <location>
        <begin position="53"/>
        <end position="193"/>
    </location>
</feature>
<evidence type="ECO:0000256" key="1">
    <source>
        <dbReference type="ARBA" id="ARBA00006739"/>
    </source>
</evidence>
<organism evidence="6 7">
    <name type="scientific">Chryseolinea serpens</name>
    <dbReference type="NCBI Taxonomy" id="947013"/>
    <lineage>
        <taxon>Bacteria</taxon>
        <taxon>Pseudomonadati</taxon>
        <taxon>Bacteroidota</taxon>
        <taxon>Cytophagia</taxon>
        <taxon>Cytophagales</taxon>
        <taxon>Fulvivirgaceae</taxon>
        <taxon>Chryseolinea</taxon>
    </lineage>
</organism>
<evidence type="ECO:0000259" key="5">
    <source>
        <dbReference type="Pfam" id="PF00535"/>
    </source>
</evidence>
<dbReference type="OrthoDB" id="9766971at2"/>
<dbReference type="Gene3D" id="3.90.550.10">
    <property type="entry name" value="Spore Coat Polysaccharide Biosynthesis Protein SpsA, Chain A"/>
    <property type="match status" value="1"/>
</dbReference>